<organism evidence="1 2">
    <name type="scientific">Polynucleobacter antarcticus</name>
    <dbReference type="NCBI Taxonomy" id="1743162"/>
    <lineage>
        <taxon>Bacteria</taxon>
        <taxon>Pseudomonadati</taxon>
        <taxon>Pseudomonadota</taxon>
        <taxon>Betaproteobacteria</taxon>
        <taxon>Burkholderiales</taxon>
        <taxon>Burkholderiaceae</taxon>
        <taxon>Polynucleobacter</taxon>
    </lineage>
</organism>
<keyword evidence="2" id="KW-1185">Reference proteome</keyword>
<dbReference type="Proteomes" id="UP000500806">
    <property type="component" value="Chromosome"/>
</dbReference>
<name>A0A6M9PVC7_9BURK</name>
<dbReference type="EMBL" id="CP028941">
    <property type="protein sequence ID" value="QKM62705.1"/>
    <property type="molecule type" value="Genomic_DNA"/>
</dbReference>
<dbReference type="AlphaFoldDB" id="A0A6M9PVC7"/>
<protein>
    <submittedName>
        <fullName evidence="1">Uncharacterized protein</fullName>
    </submittedName>
</protein>
<dbReference type="KEGG" id="pani:DCO16_06325"/>
<reference evidence="1 2" key="1">
    <citation type="submission" date="2018-04" db="EMBL/GenBank/DDBJ databases">
        <title>Polynucleobacter sp. LimPoW16 genome.</title>
        <authorList>
            <person name="Hahn M.W."/>
        </authorList>
    </citation>
    <scope>NUCLEOTIDE SEQUENCE [LARGE SCALE GENOMIC DNA]</scope>
    <source>
        <strain evidence="1 2">LimPoW16</strain>
    </source>
</reference>
<gene>
    <name evidence="1" type="ORF">DCO16_06325</name>
</gene>
<sequence length="111" mass="12416">MGSLSMAKCPCGFSQKVKVGGTMRDFLKYSTFPFYCSSCGVVDVNVATEGVHECPKCQSQDIIQYGDDRVSIPTQFNQSLQWGNYNCGQKDHLCPSCKQQTLSFNLYMMID</sequence>
<evidence type="ECO:0000313" key="1">
    <source>
        <dbReference type="EMBL" id="QKM62705.1"/>
    </source>
</evidence>
<proteinExistence type="predicted"/>
<accession>A0A6M9PVC7</accession>
<evidence type="ECO:0000313" key="2">
    <source>
        <dbReference type="Proteomes" id="UP000500806"/>
    </source>
</evidence>